<keyword evidence="5 8" id="KW-1133">Transmembrane helix</keyword>
<feature type="transmembrane region" description="Helical" evidence="8">
    <location>
        <begin position="362"/>
        <end position="387"/>
    </location>
</feature>
<feature type="region of interest" description="Disordered" evidence="7">
    <location>
        <begin position="748"/>
        <end position="826"/>
    </location>
</feature>
<gene>
    <name evidence="10" type="ORF">Egran_04723</name>
</gene>
<evidence type="ECO:0000313" key="11">
    <source>
        <dbReference type="Proteomes" id="UP000243515"/>
    </source>
</evidence>
<keyword evidence="3 8" id="KW-0812">Transmembrane</keyword>
<evidence type="ECO:0000256" key="6">
    <source>
        <dbReference type="ARBA" id="ARBA00023136"/>
    </source>
</evidence>
<feature type="compositionally biased region" description="Basic and acidic residues" evidence="7">
    <location>
        <begin position="907"/>
        <end position="917"/>
    </location>
</feature>
<dbReference type="PANTHER" id="PTHR31145">
    <property type="entry name" value="INTEGRAL MEMBRANE PROTEIN (AFU_ORTHOLOGUE AFUA_7G01610)"/>
    <property type="match status" value="1"/>
</dbReference>
<keyword evidence="4" id="KW-0732">Signal</keyword>
<dbReference type="Proteomes" id="UP000243515">
    <property type="component" value="Unassembled WGS sequence"/>
</dbReference>
<dbReference type="GO" id="GO:0016020">
    <property type="term" value="C:membrane"/>
    <property type="evidence" value="ECO:0007669"/>
    <property type="project" value="UniProtKB-SubCell"/>
</dbReference>
<feature type="compositionally biased region" description="Polar residues" evidence="7">
    <location>
        <begin position="1072"/>
        <end position="1087"/>
    </location>
</feature>
<feature type="transmembrane region" description="Helical" evidence="8">
    <location>
        <begin position="581"/>
        <end position="603"/>
    </location>
</feature>
<accession>A0A232LTQ5</accession>
<evidence type="ECO:0000256" key="7">
    <source>
        <dbReference type="SAM" id="MobiDB-lite"/>
    </source>
</evidence>
<feature type="compositionally biased region" description="Polar residues" evidence="7">
    <location>
        <begin position="775"/>
        <end position="785"/>
    </location>
</feature>
<proteinExistence type="inferred from homology"/>
<evidence type="ECO:0000256" key="1">
    <source>
        <dbReference type="ARBA" id="ARBA00004141"/>
    </source>
</evidence>
<comment type="caution">
    <text evidence="10">The sequence shown here is derived from an EMBL/GenBank/DDBJ whole genome shotgun (WGS) entry which is preliminary data.</text>
</comment>
<evidence type="ECO:0000313" key="10">
    <source>
        <dbReference type="EMBL" id="OXV07512.1"/>
    </source>
</evidence>
<reference evidence="10 11" key="1">
    <citation type="journal article" date="2015" name="Environ. Microbiol.">
        <title>Metagenome sequence of Elaphomyces granulatus from sporocarp tissue reveals Ascomycota ectomycorrhizal fingerprints of genome expansion and a Proteobacteria-rich microbiome.</title>
        <authorList>
            <person name="Quandt C.A."/>
            <person name="Kohler A."/>
            <person name="Hesse C.N."/>
            <person name="Sharpton T.J."/>
            <person name="Martin F."/>
            <person name="Spatafora J.W."/>
        </authorList>
    </citation>
    <scope>NUCLEOTIDE SEQUENCE [LARGE SCALE GENOMIC DNA]</scope>
    <source>
        <strain evidence="10 11">OSC145934</strain>
    </source>
</reference>
<comment type="similarity">
    <text evidence="2">Belongs to the transient receptor potential (TRP) ion channel family.</text>
</comment>
<dbReference type="SMART" id="SM01320">
    <property type="entry name" value="TRP_N"/>
    <property type="match status" value="1"/>
</dbReference>
<dbReference type="InterPro" id="IPR032800">
    <property type="entry name" value="TRP_N"/>
</dbReference>
<feature type="transmembrane region" description="Helical" evidence="8">
    <location>
        <begin position="407"/>
        <end position="432"/>
    </location>
</feature>
<feature type="transmembrane region" description="Helical" evidence="8">
    <location>
        <begin position="438"/>
        <end position="459"/>
    </location>
</feature>
<dbReference type="Pfam" id="PF06011">
    <property type="entry name" value="TRP"/>
    <property type="match status" value="1"/>
</dbReference>
<protein>
    <recommendedName>
        <fullName evidence="9">ML-like domain-containing protein</fullName>
    </recommendedName>
</protein>
<evidence type="ECO:0000256" key="3">
    <source>
        <dbReference type="ARBA" id="ARBA00022692"/>
    </source>
</evidence>
<keyword evidence="11" id="KW-1185">Reference proteome</keyword>
<feature type="compositionally biased region" description="Basic and acidic residues" evidence="7">
    <location>
        <begin position="812"/>
        <end position="826"/>
    </location>
</feature>
<feature type="compositionally biased region" description="Polar residues" evidence="7">
    <location>
        <begin position="922"/>
        <end position="940"/>
    </location>
</feature>
<feature type="compositionally biased region" description="Polar residues" evidence="7">
    <location>
        <begin position="709"/>
        <end position="718"/>
    </location>
</feature>
<feature type="region of interest" description="Disordered" evidence="7">
    <location>
        <begin position="1111"/>
        <end position="1140"/>
    </location>
</feature>
<feature type="compositionally biased region" description="Basic and acidic residues" evidence="7">
    <location>
        <begin position="662"/>
        <end position="674"/>
    </location>
</feature>
<dbReference type="OrthoDB" id="5312224at2759"/>
<feature type="region of interest" description="Disordered" evidence="7">
    <location>
        <begin position="849"/>
        <end position="1094"/>
    </location>
</feature>
<dbReference type="GO" id="GO:0055085">
    <property type="term" value="P:transmembrane transport"/>
    <property type="evidence" value="ECO:0007669"/>
    <property type="project" value="TreeGrafter"/>
</dbReference>
<evidence type="ECO:0000256" key="5">
    <source>
        <dbReference type="ARBA" id="ARBA00022989"/>
    </source>
</evidence>
<organism evidence="10 11">
    <name type="scientific">Elaphomyces granulatus</name>
    <dbReference type="NCBI Taxonomy" id="519963"/>
    <lineage>
        <taxon>Eukaryota</taxon>
        <taxon>Fungi</taxon>
        <taxon>Dikarya</taxon>
        <taxon>Ascomycota</taxon>
        <taxon>Pezizomycotina</taxon>
        <taxon>Eurotiomycetes</taxon>
        <taxon>Eurotiomycetidae</taxon>
        <taxon>Eurotiales</taxon>
        <taxon>Elaphomycetaceae</taxon>
        <taxon>Elaphomyces</taxon>
    </lineage>
</organism>
<feature type="domain" description="ML-like" evidence="9">
    <location>
        <begin position="42"/>
        <end position="223"/>
    </location>
</feature>
<dbReference type="PANTHER" id="PTHR31145:SF6">
    <property type="entry name" value="INTEGRAL MEMBRANE PROTEIN (AFU_ORTHOLOGUE AFUA_7G01610)"/>
    <property type="match status" value="1"/>
</dbReference>
<name>A0A232LTQ5_9EURO</name>
<dbReference type="InterPro" id="IPR010308">
    <property type="entry name" value="TRP_C"/>
</dbReference>
<sequence length="1140" mass="122226">MDSISKESAPRRRRAHRGHGGHAGLDIVPIMLLLLMIIAPSVQAVFINFANCLDDSILQSNPQRLQFVPMFFYAKYDPSDDPFPLNVTVYGNVAGSTTKQAYPAPDDPGWANPNVTLGKIVNVTASTDKITTLILNLDMLSFTPASNTTVFCATLTQGTCPLGPVFNVNMSNPAELRAFHISQNLQSSYRFSSIASSLRVKSNDANSLVACISATITPDLGSTFRGLLSMIPLFILVLVGFATVFAAIQSPWGTADPFRWTSNYGRDEDLLRLVTPGFADCLQYIQFIVLTGALSLNYPGYYQPAVSQAGWSVLMFNRSFVSKGAGINPVVDGIYAVNTTYGLDGLSQLVGMAGVQDVWPGMAVWLLIILGSVTILTQLAFFFRWIYRMVARVSEEDHRAKNIPFTIGNIVRIVFNYLLLPIISLSMFQLVVAGKSPAASNALAVVLILALITFSIWLIRLIATTRPKSYLFDDLPTVLLYGPLYNTYCDDAAAFALVSILITFLRGVAIGAVQPSGIAQLVLLAICEVVFSLTLSAFRPFPSATSMNFFHFCFSIVRFVVVLLSVTFVPSLGVSEQAKGWIGYIILIIHAIVLVFGFFLHSLRTIIEVVARLAGAGGNGTSATRGGLSKVFGMRQLSRRVARADPTARQSMNSEAAMLANVEDRSTQYDEQRSRSLSGSSGMLLNRAGASDGRTSGAFDNGSAHGGSHSRTNSSGLYTPTTPATSTAFSQGAVYQAITSGSHKSGSVVAFKQSQSEPDDPYFRPPRPRRMTLEARSSTDITGANSGPLLDPEADGMEIRSGTPVPAYLGTAREEPEIDEPRGPTTRKDYAVREVDFYYRVRGPALSHMGTRKLKTGPADPTSPVSSATGWFRRLLGGKTKETGKGFEVVRSTRAPPPGLFPSTGGEHFHEPYRDDPDAQASDDTGNSPATGGHSRQLSGTMPLYQDSDGDDNLHAGRTGQATMLPPIDSGGDIELPSRLGSRSGSHEPVATPTPPPIPRKSSRRQSSVSSQDDVLHRSLVLAGPPPVDAAGSYQTPFPDSPGPTLLQPSDAQTGRLPFSHRPSSGKDRAGSTGSTASSFQHGSSVDHTSDTLTIHDRTSSVGYVAQHRAGANIRQASPSEVPLTGSTAELVEAAPSDSD</sequence>
<feature type="transmembrane region" description="Helical" evidence="8">
    <location>
        <begin position="549"/>
        <end position="569"/>
    </location>
</feature>
<evidence type="ECO:0000256" key="2">
    <source>
        <dbReference type="ARBA" id="ARBA00010642"/>
    </source>
</evidence>
<feature type="transmembrane region" description="Helical" evidence="8">
    <location>
        <begin position="492"/>
        <end position="512"/>
    </location>
</feature>
<feature type="region of interest" description="Disordered" evidence="7">
    <location>
        <begin position="659"/>
        <end position="719"/>
    </location>
</feature>
<dbReference type="Pfam" id="PF14558">
    <property type="entry name" value="TRP_N"/>
    <property type="match status" value="1"/>
</dbReference>
<dbReference type="InterPro" id="IPR040241">
    <property type="entry name" value="TRP_Flc/Pkd2-like"/>
</dbReference>
<evidence type="ECO:0000259" key="9">
    <source>
        <dbReference type="SMART" id="SM01320"/>
    </source>
</evidence>
<evidence type="ECO:0000256" key="8">
    <source>
        <dbReference type="SAM" id="Phobius"/>
    </source>
</evidence>
<feature type="transmembrane region" description="Helical" evidence="8">
    <location>
        <begin position="227"/>
        <end position="248"/>
    </location>
</feature>
<feature type="transmembrane region" description="Helical" evidence="8">
    <location>
        <begin position="27"/>
        <end position="50"/>
    </location>
</feature>
<feature type="compositionally biased region" description="Low complexity" evidence="7">
    <location>
        <begin position="675"/>
        <end position="685"/>
    </location>
</feature>
<keyword evidence="6 8" id="KW-0472">Membrane</keyword>
<dbReference type="EMBL" id="NPHW01004793">
    <property type="protein sequence ID" value="OXV07512.1"/>
    <property type="molecule type" value="Genomic_DNA"/>
</dbReference>
<evidence type="ECO:0000256" key="4">
    <source>
        <dbReference type="ARBA" id="ARBA00022729"/>
    </source>
</evidence>
<comment type="subcellular location">
    <subcellularLocation>
        <location evidence="1">Membrane</location>
        <topology evidence="1">Multi-pass membrane protein</topology>
    </subcellularLocation>
</comment>
<dbReference type="AlphaFoldDB" id="A0A232LTQ5"/>